<dbReference type="SUPFAM" id="SSF56672">
    <property type="entry name" value="DNA/RNA polymerases"/>
    <property type="match status" value="1"/>
</dbReference>
<dbReference type="InterPro" id="IPR043128">
    <property type="entry name" value="Rev_trsase/Diguanyl_cyclase"/>
</dbReference>
<feature type="compositionally biased region" description="Polar residues" evidence="1">
    <location>
        <begin position="178"/>
        <end position="195"/>
    </location>
</feature>
<dbReference type="Pfam" id="PF00078">
    <property type="entry name" value="RVT_1"/>
    <property type="match status" value="1"/>
</dbReference>
<comment type="caution">
    <text evidence="3">The sequence shown here is derived from an EMBL/GenBank/DDBJ whole genome shotgun (WGS) entry which is preliminary data.</text>
</comment>
<organism evidence="3 4">
    <name type="scientific">Tanacetum coccineum</name>
    <dbReference type="NCBI Taxonomy" id="301880"/>
    <lineage>
        <taxon>Eukaryota</taxon>
        <taxon>Viridiplantae</taxon>
        <taxon>Streptophyta</taxon>
        <taxon>Embryophyta</taxon>
        <taxon>Tracheophyta</taxon>
        <taxon>Spermatophyta</taxon>
        <taxon>Magnoliopsida</taxon>
        <taxon>eudicotyledons</taxon>
        <taxon>Gunneridae</taxon>
        <taxon>Pentapetalae</taxon>
        <taxon>asterids</taxon>
        <taxon>campanulids</taxon>
        <taxon>Asterales</taxon>
        <taxon>Asteraceae</taxon>
        <taxon>Asteroideae</taxon>
        <taxon>Anthemideae</taxon>
        <taxon>Anthemidinae</taxon>
        <taxon>Tanacetum</taxon>
    </lineage>
</organism>
<accession>A0ABQ4Y6M4</accession>
<dbReference type="InterPro" id="IPR021109">
    <property type="entry name" value="Peptidase_aspartic_dom_sf"/>
</dbReference>
<dbReference type="CDD" id="cd00303">
    <property type="entry name" value="retropepsin_like"/>
    <property type="match status" value="1"/>
</dbReference>
<name>A0ABQ4Y6M4_9ASTR</name>
<dbReference type="EMBL" id="BQNB010010103">
    <property type="protein sequence ID" value="GJS72773.1"/>
    <property type="molecule type" value="Genomic_DNA"/>
</dbReference>
<evidence type="ECO:0000313" key="3">
    <source>
        <dbReference type="EMBL" id="GJS72773.1"/>
    </source>
</evidence>
<evidence type="ECO:0000313" key="4">
    <source>
        <dbReference type="Proteomes" id="UP001151760"/>
    </source>
</evidence>
<dbReference type="Gene3D" id="2.40.70.10">
    <property type="entry name" value="Acid Proteases"/>
    <property type="match status" value="1"/>
</dbReference>
<keyword evidence="3" id="KW-0239">DNA-directed DNA polymerase</keyword>
<feature type="region of interest" description="Disordered" evidence="1">
    <location>
        <begin position="169"/>
        <end position="204"/>
    </location>
</feature>
<dbReference type="PANTHER" id="PTHR33067:SF35">
    <property type="entry name" value="ASPARTIC PEPTIDASE DDI1-TYPE DOMAIN-CONTAINING PROTEIN"/>
    <property type="match status" value="1"/>
</dbReference>
<keyword evidence="4" id="KW-1185">Reference proteome</keyword>
<evidence type="ECO:0000256" key="1">
    <source>
        <dbReference type="SAM" id="MobiDB-lite"/>
    </source>
</evidence>
<dbReference type="CDD" id="cd01647">
    <property type="entry name" value="RT_LTR"/>
    <property type="match status" value="1"/>
</dbReference>
<reference evidence="3" key="2">
    <citation type="submission" date="2022-01" db="EMBL/GenBank/DDBJ databases">
        <authorList>
            <person name="Yamashiro T."/>
            <person name="Shiraishi A."/>
            <person name="Satake H."/>
            <person name="Nakayama K."/>
        </authorList>
    </citation>
    <scope>NUCLEOTIDE SEQUENCE</scope>
</reference>
<sequence length="855" mass="98255">MNRSKDQYAISRGLNTPYSRYRINIIFRKISNVVPTLRNPQYAVSNTWIRRTESRLRPYHFNYPERSLTMEEMLNKFIDEGKREHEEMRAFIYDFQTNNKLLLKERNNLLIELRFRVQELLNVINNVPTIDWDVKGVTTRGGKAITLDVRDNDTSVPPKEPVVVKLGKPVRSNKDLTNDQPQITSNPVVQPSNEVQPPPVPFPKRLRKEKDEAHQKEFLENLKQLHINLPFIEALAQMPKYAKFLKGLLTNKARLEEACKIIMNQRCSAVLLNKFSSKEKDPGSFTIPCDIGQLHIDNALADLGACISLMPYTMYKKLGLGGPKATRMSLELADRSIQYPRGIIKNVLIKVDKFVLPIDFIILDMPEDSRIPIILERPFLATARAMIDVFNKKITLRVGDDEVIFDVDQSIKRPKTKDDECYGIDDLDEMINEEAQELLTNEEPDSFLSRGLEKSIDQSDLECCESTSKNEKNGSNSENSIRRINSVNTPYPVIQGITNGDNVKSKHLYSASANEIDEKKPELKNLPQHLEYAYLNGDKSFPIIISSELSEKEKTSLLQVLEKRKGAIAWKMSDIKGISPSYCTHKILMEDDYKPVIQPQRRLKPKVQDVVKNEIVKLLDSGLICLISDSSWVSPIHVVPKKGGMTVVLNDNNQLIPSRTVTGWRVCIDYRKHNDATRKDHFPLPFIDQMLERLCGNEYYYFLDGFLGFFQIPITPKDQEKTTFTCSYRTFAYRQMPFGLCNALVTFQRYITAIFYDMVEDFMEVFMDDFSVFERIVLGHKISGAGIEVDRAKIDKVINEDILKKITVSEDQYAVSIKEDTTYPCLHSPKTTKGMKLNTPYPEDSIRRIQDMESI</sequence>
<dbReference type="InterPro" id="IPR000477">
    <property type="entry name" value="RT_dom"/>
</dbReference>
<proteinExistence type="predicted"/>
<gene>
    <name evidence="3" type="ORF">Tco_0705614</name>
</gene>
<reference evidence="3" key="1">
    <citation type="journal article" date="2022" name="Int. J. Mol. Sci.">
        <title>Draft Genome of Tanacetum Coccineum: Genomic Comparison of Closely Related Tanacetum-Family Plants.</title>
        <authorList>
            <person name="Yamashiro T."/>
            <person name="Shiraishi A."/>
            <person name="Nakayama K."/>
            <person name="Satake H."/>
        </authorList>
    </citation>
    <scope>NUCLEOTIDE SEQUENCE</scope>
</reference>
<dbReference type="PANTHER" id="PTHR33067">
    <property type="entry name" value="RNA-DIRECTED DNA POLYMERASE-RELATED"/>
    <property type="match status" value="1"/>
</dbReference>
<protein>
    <submittedName>
        <fullName evidence="3">DNA-directed DNA polymerase</fullName>
    </submittedName>
</protein>
<feature type="domain" description="Reverse transcriptase" evidence="2">
    <location>
        <begin position="661"/>
        <end position="773"/>
    </location>
</feature>
<evidence type="ECO:0000259" key="2">
    <source>
        <dbReference type="Pfam" id="PF00078"/>
    </source>
</evidence>
<dbReference type="GO" id="GO:0003887">
    <property type="term" value="F:DNA-directed DNA polymerase activity"/>
    <property type="evidence" value="ECO:0007669"/>
    <property type="project" value="UniProtKB-KW"/>
</dbReference>
<dbReference type="Proteomes" id="UP001151760">
    <property type="component" value="Unassembled WGS sequence"/>
</dbReference>
<dbReference type="Gene3D" id="3.30.70.270">
    <property type="match status" value="1"/>
</dbReference>
<keyword evidence="3" id="KW-0548">Nucleotidyltransferase</keyword>
<dbReference type="Gene3D" id="3.10.10.10">
    <property type="entry name" value="HIV Type 1 Reverse Transcriptase, subunit A, domain 1"/>
    <property type="match status" value="1"/>
</dbReference>
<dbReference type="InterPro" id="IPR043502">
    <property type="entry name" value="DNA/RNA_pol_sf"/>
</dbReference>
<keyword evidence="3" id="KW-0808">Transferase</keyword>